<dbReference type="SUPFAM" id="SSF49899">
    <property type="entry name" value="Concanavalin A-like lectins/glucanases"/>
    <property type="match status" value="1"/>
</dbReference>
<evidence type="ECO:0000256" key="1">
    <source>
        <dbReference type="ARBA" id="ARBA00007606"/>
    </source>
</evidence>
<reference evidence="5 6" key="1">
    <citation type="journal article" date="2024" name="G3 (Bethesda)">
        <title>Genome assembly of Hibiscus sabdariffa L. provides insights into metabolisms of medicinal natural products.</title>
        <authorList>
            <person name="Kim T."/>
        </authorList>
    </citation>
    <scope>NUCLEOTIDE SEQUENCE [LARGE SCALE GENOMIC DNA]</scope>
    <source>
        <strain evidence="5">TK-2024</strain>
        <tissue evidence="5">Old leaves</tissue>
    </source>
</reference>
<organism evidence="5 6">
    <name type="scientific">Hibiscus sabdariffa</name>
    <name type="common">roselle</name>
    <dbReference type="NCBI Taxonomy" id="183260"/>
    <lineage>
        <taxon>Eukaryota</taxon>
        <taxon>Viridiplantae</taxon>
        <taxon>Streptophyta</taxon>
        <taxon>Embryophyta</taxon>
        <taxon>Tracheophyta</taxon>
        <taxon>Spermatophyta</taxon>
        <taxon>Magnoliopsida</taxon>
        <taxon>eudicotyledons</taxon>
        <taxon>Gunneridae</taxon>
        <taxon>Pentapetalae</taxon>
        <taxon>rosids</taxon>
        <taxon>malvids</taxon>
        <taxon>Malvales</taxon>
        <taxon>Malvaceae</taxon>
        <taxon>Malvoideae</taxon>
        <taxon>Hibiscus</taxon>
    </lineage>
</organism>
<accession>A0ABR2RJA0</accession>
<dbReference type="PROSITE" id="PS00308">
    <property type="entry name" value="LECTIN_LEGUME_ALPHA"/>
    <property type="match status" value="1"/>
</dbReference>
<dbReference type="PANTHER" id="PTHR32401">
    <property type="entry name" value="CONCANAVALIN A-LIKE LECTIN FAMILY PROTEIN"/>
    <property type="match status" value="1"/>
</dbReference>
<evidence type="ECO:0000313" key="5">
    <source>
        <dbReference type="EMBL" id="KAK9012849.1"/>
    </source>
</evidence>
<dbReference type="InterPro" id="IPR013320">
    <property type="entry name" value="ConA-like_dom_sf"/>
</dbReference>
<evidence type="ECO:0000313" key="6">
    <source>
        <dbReference type="Proteomes" id="UP001396334"/>
    </source>
</evidence>
<dbReference type="InterPro" id="IPR019825">
    <property type="entry name" value="Lectin_legB_Mn/Ca_BS"/>
</dbReference>
<dbReference type="InterPro" id="IPR001220">
    <property type="entry name" value="Legume_lectin_dom"/>
</dbReference>
<evidence type="ECO:0000256" key="2">
    <source>
        <dbReference type="ARBA" id="ARBA00022734"/>
    </source>
</evidence>
<dbReference type="PANTHER" id="PTHR32401:SF47">
    <property type="entry name" value="LEGUME LECTIN DOMAIN-CONTAINING PROTEIN"/>
    <property type="match status" value="1"/>
</dbReference>
<protein>
    <recommendedName>
        <fullName evidence="4">Legume lectin domain-containing protein</fullName>
    </recommendedName>
</protein>
<evidence type="ECO:0000259" key="4">
    <source>
        <dbReference type="Pfam" id="PF00139"/>
    </source>
</evidence>
<dbReference type="InterPro" id="IPR050258">
    <property type="entry name" value="Leguminous_Lectin"/>
</dbReference>
<dbReference type="PROSITE" id="PS00307">
    <property type="entry name" value="LECTIN_LEGUME_BETA"/>
    <property type="match status" value="1"/>
</dbReference>
<dbReference type="PIRSF" id="PIRSF002690">
    <property type="entry name" value="L-type_lectin_plant"/>
    <property type="match status" value="1"/>
</dbReference>
<sequence length="285" mass="31745">MALSISVSYHLSAKQNQSPVMKIFVSFLLLITYAESLSLNFPSFSPNMGGIHFEGDAFSSQNVVQLTKNDAINNLTVPGSRQISPPIFPSYYKLSIRNYMVMEYPSLSHLRNPRSLPTPVMGTWRCSIRTKTPTPSSNNVVAVEFDSHKNEWDPDDNHVGININSIVSVTNVIWNSSIRGGRVANAWVSYNSTTKNLSVFLTYADNPVYSGNSSLSYIVDLRDVLPEWVRIGFSASTGRQFEIHNILSWSFNSTLGTSGKRKNLEESERNGRNNSNGNSFKSADD</sequence>
<feature type="compositionally biased region" description="Basic and acidic residues" evidence="3">
    <location>
        <begin position="262"/>
        <end position="271"/>
    </location>
</feature>
<dbReference type="Pfam" id="PF00139">
    <property type="entry name" value="Lectin_legB"/>
    <property type="match status" value="1"/>
</dbReference>
<dbReference type="InterPro" id="IPR016363">
    <property type="entry name" value="L-lectin"/>
</dbReference>
<dbReference type="CDD" id="cd06899">
    <property type="entry name" value="lectin_legume_LecRK_Arcelin_ConA"/>
    <property type="match status" value="1"/>
</dbReference>
<keyword evidence="2" id="KW-0430">Lectin</keyword>
<dbReference type="EMBL" id="JBBPBN010000022">
    <property type="protein sequence ID" value="KAK9012849.1"/>
    <property type="molecule type" value="Genomic_DNA"/>
</dbReference>
<comment type="caution">
    <text evidence="5">The sequence shown here is derived from an EMBL/GenBank/DDBJ whole genome shotgun (WGS) entry which is preliminary data.</text>
</comment>
<name>A0ABR2RJA0_9ROSI</name>
<dbReference type="Proteomes" id="UP001396334">
    <property type="component" value="Unassembled WGS sequence"/>
</dbReference>
<proteinExistence type="inferred from homology"/>
<dbReference type="Gene3D" id="2.60.120.200">
    <property type="match status" value="1"/>
</dbReference>
<gene>
    <name evidence="5" type="ORF">V6N11_040881</name>
</gene>
<dbReference type="InterPro" id="IPR000985">
    <property type="entry name" value="Lectin_LegA_CS"/>
</dbReference>
<feature type="region of interest" description="Disordered" evidence="3">
    <location>
        <begin position="256"/>
        <end position="285"/>
    </location>
</feature>
<feature type="domain" description="Legume lectin" evidence="4">
    <location>
        <begin position="133"/>
        <end position="263"/>
    </location>
</feature>
<comment type="similarity">
    <text evidence="1">Belongs to the leguminous lectin family.</text>
</comment>
<keyword evidence="6" id="KW-1185">Reference proteome</keyword>
<evidence type="ECO:0000256" key="3">
    <source>
        <dbReference type="SAM" id="MobiDB-lite"/>
    </source>
</evidence>